<dbReference type="AlphaFoldDB" id="A0A934VQA0"/>
<evidence type="ECO:0000313" key="2">
    <source>
        <dbReference type="Proteomes" id="UP000603141"/>
    </source>
</evidence>
<protein>
    <recommendedName>
        <fullName evidence="3">SLA1 homology domain-containing protein</fullName>
    </recommendedName>
</protein>
<dbReference type="Proteomes" id="UP000603141">
    <property type="component" value="Unassembled WGS sequence"/>
</dbReference>
<evidence type="ECO:0000313" key="1">
    <source>
        <dbReference type="EMBL" id="MBK1881886.1"/>
    </source>
</evidence>
<sequence length="396" mass="43901">MKITILALCGLLAGMAHGREWMSSDRKFIEAEYVKLDGDVVVLKMGKKEVRLPMERLSEVDQQWVLEQDGNQNAKPKIKKQVQASLPTTADFDAPVPRQVGPPADVTIETVKEDADANEYVYESNRFEFHCNRRLTSRLIEGFAKLYEATYDAVQAMPWGATLDPRNPSGKFVVKLFTEEADFLAAGGIKGSAGTATGAVSLAQLRFLGVKDTGSRLILEDISDNATVVHELTHSLRNEADHGLPTWAVEGFAEYIASAPYQRSGRFDFDHRLKVAAQYSNGKNGASGGVFKLPMRLEKFLGASRSEFYKDENGGLGKGAGINYAMSVLLMTYFWHADKGKDQFPSVGGPVRAWLQAIKNGKSEREARPLLLDGRTYEEVEKSFVEAYRGDIKLEF</sequence>
<dbReference type="Gene3D" id="2.30.30.700">
    <property type="entry name" value="SLA1 homology domain 1"/>
    <property type="match status" value="1"/>
</dbReference>
<proteinExistence type="predicted"/>
<organism evidence="1 2">
    <name type="scientific">Luteolibacter pohnpeiensis</name>
    <dbReference type="NCBI Taxonomy" id="454153"/>
    <lineage>
        <taxon>Bacteria</taxon>
        <taxon>Pseudomonadati</taxon>
        <taxon>Verrucomicrobiota</taxon>
        <taxon>Verrucomicrobiia</taxon>
        <taxon>Verrucomicrobiales</taxon>
        <taxon>Verrucomicrobiaceae</taxon>
        <taxon>Luteolibacter</taxon>
    </lineage>
</organism>
<keyword evidence="2" id="KW-1185">Reference proteome</keyword>
<comment type="caution">
    <text evidence="1">The sequence shown here is derived from an EMBL/GenBank/DDBJ whole genome shotgun (WGS) entry which is preliminary data.</text>
</comment>
<name>A0A934VQA0_9BACT</name>
<reference evidence="1" key="1">
    <citation type="submission" date="2021-01" db="EMBL/GenBank/DDBJ databases">
        <title>Modified the classification status of verrucomicrobia.</title>
        <authorList>
            <person name="Feng X."/>
        </authorList>
    </citation>
    <scope>NUCLEOTIDE SEQUENCE</scope>
    <source>
        <strain evidence="1">KCTC 22041</strain>
    </source>
</reference>
<gene>
    <name evidence="1" type="ORF">JIN85_05640</name>
</gene>
<dbReference type="RefSeq" id="WP_200268475.1">
    <property type="nucleotide sequence ID" value="NZ_JAENIJ010000006.1"/>
</dbReference>
<accession>A0A934VQA0</accession>
<dbReference type="EMBL" id="JAENIJ010000006">
    <property type="protein sequence ID" value="MBK1881886.1"/>
    <property type="molecule type" value="Genomic_DNA"/>
</dbReference>
<evidence type="ECO:0008006" key="3">
    <source>
        <dbReference type="Google" id="ProtNLM"/>
    </source>
</evidence>